<sequence length="559" mass="62861">MAIPREQGTPPKCDSLIRTRRLNQTQSFLLEQRLKVLDCKKSQKNAEFHVEKHSLRKQMEEIKSVRKNLGISVERRKLLRSQGYTIDTRSTNNDNAVVIKKYSMPELTNQRTSNRQNHILNNGEIVKGLTQFKLQETGEMETGNGCEEPPKTDLARSRARHQFRIIEPPSRPGSRRNFVQLSNDKLKELKKKEDEESGETLLDSNIKLDYRGKILSPRLVKSLMNNSQFDIDQGEEHFESCESCDGSISQKKKNIIKEISELRPSSAPQLIPLCSEENQASTESGDSGDATLGTKEATKLISKSCESLDHMTEVCTPDSYPDLNDSASGDVISYHREDKLTAVSGVTKPSQLAHEPMRKHATCGSRTPIRLAFVEPLKGTSNNHQTTFKKRSSAQMEMYGNNAENSPHVQLSKKAGPVRRVTLPSKFFSGVRCQESVKSHGENSGRESKRMSVGSQSTNIRKSKVTAFSSDPERSSRLTGAVTYAYDARPGRSLCKGYVTMQMTVKGKQVKVHIPKFPSDSDSQPVLERARKKVADDRLHDRMLHEKEKGEDLEKVSET</sequence>
<protein>
    <submittedName>
        <fullName evidence="2">Uncharacterized protein</fullName>
    </submittedName>
</protein>
<feature type="region of interest" description="Disordered" evidence="1">
    <location>
        <begin position="438"/>
        <end position="459"/>
    </location>
</feature>
<dbReference type="Proteomes" id="UP001159405">
    <property type="component" value="Unassembled WGS sequence"/>
</dbReference>
<feature type="compositionally biased region" description="Basic and acidic residues" evidence="1">
    <location>
        <begin position="438"/>
        <end position="450"/>
    </location>
</feature>
<reference evidence="2 3" key="1">
    <citation type="submission" date="2022-05" db="EMBL/GenBank/DDBJ databases">
        <authorList>
            <consortium name="Genoscope - CEA"/>
            <person name="William W."/>
        </authorList>
    </citation>
    <scope>NUCLEOTIDE SEQUENCE [LARGE SCALE GENOMIC DNA]</scope>
</reference>
<name>A0ABN8MQ63_9CNID</name>
<accession>A0ABN8MQ63</accession>
<gene>
    <name evidence="2" type="ORF">PLOB_00016498</name>
</gene>
<comment type="caution">
    <text evidence="2">The sequence shown here is derived from an EMBL/GenBank/DDBJ whole genome shotgun (WGS) entry which is preliminary data.</text>
</comment>
<evidence type="ECO:0000313" key="2">
    <source>
        <dbReference type="EMBL" id="CAH3033418.1"/>
    </source>
</evidence>
<feature type="compositionally biased region" description="Basic and acidic residues" evidence="1">
    <location>
        <begin position="533"/>
        <end position="559"/>
    </location>
</feature>
<feature type="region of interest" description="Disordered" evidence="1">
    <location>
        <begin position="515"/>
        <end position="559"/>
    </location>
</feature>
<organism evidence="2 3">
    <name type="scientific">Porites lobata</name>
    <dbReference type="NCBI Taxonomy" id="104759"/>
    <lineage>
        <taxon>Eukaryota</taxon>
        <taxon>Metazoa</taxon>
        <taxon>Cnidaria</taxon>
        <taxon>Anthozoa</taxon>
        <taxon>Hexacorallia</taxon>
        <taxon>Scleractinia</taxon>
        <taxon>Fungiina</taxon>
        <taxon>Poritidae</taxon>
        <taxon>Porites</taxon>
    </lineage>
</organism>
<proteinExistence type="predicted"/>
<keyword evidence="3" id="KW-1185">Reference proteome</keyword>
<dbReference type="EMBL" id="CALNXK010000002">
    <property type="protein sequence ID" value="CAH3033418.1"/>
    <property type="molecule type" value="Genomic_DNA"/>
</dbReference>
<evidence type="ECO:0000256" key="1">
    <source>
        <dbReference type="SAM" id="MobiDB-lite"/>
    </source>
</evidence>
<evidence type="ECO:0000313" key="3">
    <source>
        <dbReference type="Proteomes" id="UP001159405"/>
    </source>
</evidence>